<sequence length="172" mass="19029">MDGSRSPRSDRWWDEDLADSDDPVVGAVALLVLGAGLGSLFGVPILSAIDFWVIFVIGYAVIVPLVSLLRGRQRGAERDRHENTDARQPGAAAADRGDTDGVDAALARLRDRYARGDLSEEQFERKLEVLLETDTPENARDRASRRRANAKTDRREERGNAERDDAARERSG</sequence>
<gene>
    <name evidence="4" type="ORF">ACFSAS_07015</name>
</gene>
<proteinExistence type="predicted"/>
<evidence type="ECO:0000256" key="2">
    <source>
        <dbReference type="SAM" id="Phobius"/>
    </source>
</evidence>
<feature type="domain" description="SHOCT" evidence="3">
    <location>
        <begin position="104"/>
        <end position="131"/>
    </location>
</feature>
<dbReference type="Pfam" id="PF09851">
    <property type="entry name" value="SHOCT"/>
    <property type="match status" value="1"/>
</dbReference>
<keyword evidence="2" id="KW-1133">Transmembrane helix</keyword>
<accession>A0ABD6DX14</accession>
<dbReference type="EMBL" id="JBHUDP010000002">
    <property type="protein sequence ID" value="MFD1685363.1"/>
    <property type="molecule type" value="Genomic_DNA"/>
</dbReference>
<dbReference type="RefSeq" id="WP_256306634.1">
    <property type="nucleotide sequence ID" value="NZ_JANHAW010000001.1"/>
</dbReference>
<protein>
    <submittedName>
        <fullName evidence="4">SHOCT domain-containing protein</fullName>
    </submittedName>
</protein>
<feature type="compositionally biased region" description="Basic and acidic residues" evidence="1">
    <location>
        <begin position="75"/>
        <end position="85"/>
    </location>
</feature>
<name>A0ABD6DX14_9EURY</name>
<evidence type="ECO:0000259" key="3">
    <source>
        <dbReference type="Pfam" id="PF09851"/>
    </source>
</evidence>
<evidence type="ECO:0000313" key="5">
    <source>
        <dbReference type="Proteomes" id="UP001597092"/>
    </source>
</evidence>
<keyword evidence="5" id="KW-1185">Reference proteome</keyword>
<organism evidence="4 5">
    <name type="scientific">Halobellus litoreus</name>
    <dbReference type="NCBI Taxonomy" id="755310"/>
    <lineage>
        <taxon>Archaea</taxon>
        <taxon>Methanobacteriati</taxon>
        <taxon>Methanobacteriota</taxon>
        <taxon>Stenosarchaea group</taxon>
        <taxon>Halobacteria</taxon>
        <taxon>Halobacteriales</taxon>
        <taxon>Haloferacaceae</taxon>
        <taxon>Halobellus</taxon>
    </lineage>
</organism>
<dbReference type="AlphaFoldDB" id="A0ABD6DX14"/>
<keyword evidence="2" id="KW-0812">Transmembrane</keyword>
<feature type="transmembrane region" description="Helical" evidence="2">
    <location>
        <begin position="24"/>
        <end position="45"/>
    </location>
</feature>
<dbReference type="Proteomes" id="UP001597092">
    <property type="component" value="Unassembled WGS sequence"/>
</dbReference>
<comment type="caution">
    <text evidence="4">The sequence shown here is derived from an EMBL/GenBank/DDBJ whole genome shotgun (WGS) entry which is preliminary data.</text>
</comment>
<keyword evidence="2" id="KW-0472">Membrane</keyword>
<feature type="compositionally biased region" description="Basic and acidic residues" evidence="1">
    <location>
        <begin position="150"/>
        <end position="172"/>
    </location>
</feature>
<dbReference type="InterPro" id="IPR018649">
    <property type="entry name" value="SHOCT"/>
</dbReference>
<feature type="region of interest" description="Disordered" evidence="1">
    <location>
        <begin position="129"/>
        <end position="172"/>
    </location>
</feature>
<evidence type="ECO:0000256" key="1">
    <source>
        <dbReference type="SAM" id="MobiDB-lite"/>
    </source>
</evidence>
<reference evidence="4 5" key="1">
    <citation type="journal article" date="2019" name="Int. J. Syst. Evol. Microbiol.">
        <title>The Global Catalogue of Microorganisms (GCM) 10K type strain sequencing project: providing services to taxonomists for standard genome sequencing and annotation.</title>
        <authorList>
            <consortium name="The Broad Institute Genomics Platform"/>
            <consortium name="The Broad Institute Genome Sequencing Center for Infectious Disease"/>
            <person name="Wu L."/>
            <person name="Ma J."/>
        </authorList>
    </citation>
    <scope>NUCLEOTIDE SEQUENCE [LARGE SCALE GENOMIC DNA]</scope>
    <source>
        <strain evidence="4 5">CGMCC 1.10387</strain>
    </source>
</reference>
<evidence type="ECO:0000313" key="4">
    <source>
        <dbReference type="EMBL" id="MFD1685363.1"/>
    </source>
</evidence>
<feature type="region of interest" description="Disordered" evidence="1">
    <location>
        <begin position="75"/>
        <end position="99"/>
    </location>
</feature>
<feature type="transmembrane region" description="Helical" evidence="2">
    <location>
        <begin position="51"/>
        <end position="69"/>
    </location>
</feature>